<dbReference type="GO" id="GO:0070402">
    <property type="term" value="F:NADPH binding"/>
    <property type="evidence" value="ECO:0007669"/>
    <property type="project" value="TreeGrafter"/>
</dbReference>
<dbReference type="GO" id="GO:0005829">
    <property type="term" value="C:cytosol"/>
    <property type="evidence" value="ECO:0007669"/>
    <property type="project" value="TreeGrafter"/>
</dbReference>
<dbReference type="GO" id="GO:0003960">
    <property type="term" value="F:quinone reductase (NADPH) activity"/>
    <property type="evidence" value="ECO:0007669"/>
    <property type="project" value="InterPro"/>
</dbReference>
<dbReference type="InterPro" id="IPR047618">
    <property type="entry name" value="QOR-like"/>
</dbReference>
<dbReference type="OrthoDB" id="9805883at2"/>
<evidence type="ECO:0000259" key="3">
    <source>
        <dbReference type="SMART" id="SM00829"/>
    </source>
</evidence>
<dbReference type="Pfam" id="PF08240">
    <property type="entry name" value="ADH_N"/>
    <property type="match status" value="1"/>
</dbReference>
<sequence>MSEPYAIRIHETGGPDVLTKEPFTPKQPGPGQALVRQSAVGLNFIDTYFRTGLYPAKFPFTPGGEGAGVVESVGEGVTHLKPGDRVGYVGSGTYATHVTLPAASLLPLPDGVSEEEAAAVMLKGLTAWMLLFEIRPVKAGDTLLVWAPVGGVGSLLVPWAVSLGARVIAVTSSEKKAAMARASGASDVIVGYDNVAEQVKALTDGKGVDVALDSVGKVSFEASLRSLKPRGWMISYGNASGAVDPMPPSRLAQGGSLILTRPTLFQFIDTPERLARGAGLLFAAIKDGTLTVEIGQRFALEDAADAHRALESGKTTGATILVP</sequence>
<evidence type="ECO:0000313" key="4">
    <source>
        <dbReference type="EMBL" id="KCZ90869.1"/>
    </source>
</evidence>
<evidence type="ECO:0000256" key="1">
    <source>
        <dbReference type="ARBA" id="ARBA00022857"/>
    </source>
</evidence>
<keyword evidence="1" id="KW-0521">NADP</keyword>
<proteinExistence type="predicted"/>
<dbReference type="InterPro" id="IPR013149">
    <property type="entry name" value="ADH-like_C"/>
</dbReference>
<keyword evidence="2" id="KW-0560">Oxidoreductase</keyword>
<dbReference type="STRING" id="1280950.HJO_13496"/>
<dbReference type="InterPro" id="IPR020843">
    <property type="entry name" value="ER"/>
</dbReference>
<organism evidence="4 5">
    <name type="scientific">Hyphomonas johnsonii MHS-2</name>
    <dbReference type="NCBI Taxonomy" id="1280950"/>
    <lineage>
        <taxon>Bacteria</taxon>
        <taxon>Pseudomonadati</taxon>
        <taxon>Pseudomonadota</taxon>
        <taxon>Alphaproteobacteria</taxon>
        <taxon>Hyphomonadales</taxon>
        <taxon>Hyphomonadaceae</taxon>
        <taxon>Hyphomonas</taxon>
    </lineage>
</organism>
<comment type="caution">
    <text evidence="4">The sequence shown here is derived from an EMBL/GenBank/DDBJ whole genome shotgun (WGS) entry which is preliminary data.</text>
</comment>
<name>A0A059FJR1_9PROT</name>
<gene>
    <name evidence="4" type="ORF">HJO_13496</name>
</gene>
<dbReference type="Pfam" id="PF00107">
    <property type="entry name" value="ADH_zinc_N"/>
    <property type="match status" value="1"/>
</dbReference>
<dbReference type="Gene3D" id="3.40.50.720">
    <property type="entry name" value="NAD(P)-binding Rossmann-like Domain"/>
    <property type="match status" value="1"/>
</dbReference>
<dbReference type="PANTHER" id="PTHR48106:SF13">
    <property type="entry name" value="QUINONE OXIDOREDUCTASE-RELATED"/>
    <property type="match status" value="1"/>
</dbReference>
<dbReference type="EMBL" id="ARYK01000006">
    <property type="protein sequence ID" value="KCZ90869.1"/>
    <property type="molecule type" value="Genomic_DNA"/>
</dbReference>
<dbReference type="GO" id="GO:0035925">
    <property type="term" value="F:mRNA 3'-UTR AU-rich region binding"/>
    <property type="evidence" value="ECO:0007669"/>
    <property type="project" value="TreeGrafter"/>
</dbReference>
<dbReference type="InterPro" id="IPR036291">
    <property type="entry name" value="NAD(P)-bd_dom_sf"/>
</dbReference>
<keyword evidence="5" id="KW-1185">Reference proteome</keyword>
<dbReference type="Proteomes" id="UP000025171">
    <property type="component" value="Unassembled WGS sequence"/>
</dbReference>
<dbReference type="InterPro" id="IPR011032">
    <property type="entry name" value="GroES-like_sf"/>
</dbReference>
<dbReference type="Gene3D" id="3.90.180.10">
    <property type="entry name" value="Medium-chain alcohol dehydrogenases, catalytic domain"/>
    <property type="match status" value="1"/>
</dbReference>
<dbReference type="AlphaFoldDB" id="A0A059FJR1"/>
<accession>A0A059FJR1</accession>
<dbReference type="SUPFAM" id="SSF51735">
    <property type="entry name" value="NAD(P)-binding Rossmann-fold domains"/>
    <property type="match status" value="1"/>
</dbReference>
<dbReference type="PATRIC" id="fig|1280950.3.peg.2709"/>
<dbReference type="eggNOG" id="COG0604">
    <property type="taxonomic scope" value="Bacteria"/>
</dbReference>
<dbReference type="SUPFAM" id="SSF50129">
    <property type="entry name" value="GroES-like"/>
    <property type="match status" value="1"/>
</dbReference>
<dbReference type="PANTHER" id="PTHR48106">
    <property type="entry name" value="QUINONE OXIDOREDUCTASE PIG3-RELATED"/>
    <property type="match status" value="1"/>
</dbReference>
<dbReference type="InterPro" id="IPR013154">
    <property type="entry name" value="ADH-like_N"/>
</dbReference>
<dbReference type="RefSeq" id="WP_035617685.1">
    <property type="nucleotide sequence ID" value="NZ_ARYK01000006.1"/>
</dbReference>
<dbReference type="SMART" id="SM00829">
    <property type="entry name" value="PKS_ER"/>
    <property type="match status" value="1"/>
</dbReference>
<evidence type="ECO:0000313" key="5">
    <source>
        <dbReference type="Proteomes" id="UP000025171"/>
    </source>
</evidence>
<evidence type="ECO:0000256" key="2">
    <source>
        <dbReference type="ARBA" id="ARBA00023002"/>
    </source>
</evidence>
<feature type="domain" description="Enoyl reductase (ER)" evidence="3">
    <location>
        <begin position="13"/>
        <end position="321"/>
    </location>
</feature>
<dbReference type="CDD" id="cd05286">
    <property type="entry name" value="QOR2"/>
    <property type="match status" value="1"/>
</dbReference>
<protein>
    <submittedName>
        <fullName evidence="4">Putative quinone oxidoreductase</fullName>
    </submittedName>
</protein>
<reference evidence="4 5" key="1">
    <citation type="journal article" date="2014" name="Antonie Van Leeuwenhoek">
        <title>Hyphomonas beringensis sp. nov. and Hyphomonas chukchiensis sp. nov., isolated from surface seawater of the Bering Sea and Chukchi Sea.</title>
        <authorList>
            <person name="Li C."/>
            <person name="Lai Q."/>
            <person name="Li G."/>
            <person name="Dong C."/>
            <person name="Wang J."/>
            <person name="Liao Y."/>
            <person name="Shao Z."/>
        </authorList>
    </citation>
    <scope>NUCLEOTIDE SEQUENCE [LARGE SCALE GENOMIC DNA]</scope>
    <source>
        <strain evidence="4 5">MHS-2</strain>
    </source>
</reference>